<dbReference type="EMBL" id="MU003508">
    <property type="protein sequence ID" value="KAF2470357.1"/>
    <property type="molecule type" value="Genomic_DNA"/>
</dbReference>
<sequence length="81" mass="9092">MVLVHVKIFTWVPFLGHTLSTVSYRSRLFNLPRRAVEFCLSGRQTRTLARQVESRLLAFPAGPGIRPIDLSVNLLTGRGAE</sequence>
<dbReference type="Proteomes" id="UP000799755">
    <property type="component" value="Unassembled WGS sequence"/>
</dbReference>
<proteinExistence type="predicted"/>
<evidence type="ECO:0000313" key="2">
    <source>
        <dbReference type="Proteomes" id="UP000799755"/>
    </source>
</evidence>
<evidence type="ECO:0000313" key="1">
    <source>
        <dbReference type="EMBL" id="KAF2470357.1"/>
    </source>
</evidence>
<name>A0ACB6QU21_9PLEO</name>
<accession>A0ACB6QU21</accession>
<keyword evidence="2" id="KW-1185">Reference proteome</keyword>
<reference evidence="1" key="1">
    <citation type="journal article" date="2020" name="Stud. Mycol.">
        <title>101 Dothideomycetes genomes: a test case for predicting lifestyles and emergence of pathogens.</title>
        <authorList>
            <person name="Haridas S."/>
            <person name="Albert R."/>
            <person name="Binder M."/>
            <person name="Bloem J."/>
            <person name="Labutti K."/>
            <person name="Salamov A."/>
            <person name="Andreopoulos B."/>
            <person name="Baker S."/>
            <person name="Barry K."/>
            <person name="Bills G."/>
            <person name="Bluhm B."/>
            <person name="Cannon C."/>
            <person name="Castanera R."/>
            <person name="Culley D."/>
            <person name="Daum C."/>
            <person name="Ezra D."/>
            <person name="Gonzalez J."/>
            <person name="Henrissat B."/>
            <person name="Kuo A."/>
            <person name="Liang C."/>
            <person name="Lipzen A."/>
            <person name="Lutzoni F."/>
            <person name="Magnuson J."/>
            <person name="Mondo S."/>
            <person name="Nolan M."/>
            <person name="Ohm R."/>
            <person name="Pangilinan J."/>
            <person name="Park H.-J."/>
            <person name="Ramirez L."/>
            <person name="Alfaro M."/>
            <person name="Sun H."/>
            <person name="Tritt A."/>
            <person name="Yoshinaga Y."/>
            <person name="Zwiers L.-H."/>
            <person name="Turgeon B."/>
            <person name="Goodwin S."/>
            <person name="Spatafora J."/>
            <person name="Crous P."/>
            <person name="Grigoriev I."/>
        </authorList>
    </citation>
    <scope>NUCLEOTIDE SEQUENCE</scope>
    <source>
        <strain evidence="1">ATCC 200398</strain>
    </source>
</reference>
<protein>
    <submittedName>
        <fullName evidence="1">Uncharacterized protein</fullName>
    </submittedName>
</protein>
<gene>
    <name evidence="1" type="ORF">BDR25DRAFT_355472</name>
</gene>
<comment type="caution">
    <text evidence="1">The sequence shown here is derived from an EMBL/GenBank/DDBJ whole genome shotgun (WGS) entry which is preliminary data.</text>
</comment>
<organism evidence="1 2">
    <name type="scientific">Lindgomyces ingoldianus</name>
    <dbReference type="NCBI Taxonomy" id="673940"/>
    <lineage>
        <taxon>Eukaryota</taxon>
        <taxon>Fungi</taxon>
        <taxon>Dikarya</taxon>
        <taxon>Ascomycota</taxon>
        <taxon>Pezizomycotina</taxon>
        <taxon>Dothideomycetes</taxon>
        <taxon>Pleosporomycetidae</taxon>
        <taxon>Pleosporales</taxon>
        <taxon>Lindgomycetaceae</taxon>
        <taxon>Lindgomyces</taxon>
    </lineage>
</organism>